<sequence length="192" mass="20799">MSTPTANPPSSPSSPHSPSALSTTSSPSSPSNTRKRTRDDKPKTTPPPVASSTEPPQPATATATPTPTPQNPAPATATGSSGTTRNARYSSEDLLGPVAGFDWDEFQSQCRDGIAGMNEEEEALVREYMQWQWLHEIWTQARSASDTVRLNQEVCTISRWTELKEAEVEEARSQHLHSLQQISKVLGISSPS</sequence>
<proteinExistence type="predicted"/>
<protein>
    <submittedName>
        <fullName evidence="2">Uncharacterized protein</fullName>
    </submittedName>
</protein>
<accession>A0A4S2MZ54</accession>
<dbReference type="EMBL" id="ML220117">
    <property type="protein sequence ID" value="TGZ81893.1"/>
    <property type="molecule type" value="Genomic_DNA"/>
</dbReference>
<gene>
    <name evidence="2" type="ORF">EX30DRAFT_340318</name>
</gene>
<evidence type="ECO:0000256" key="1">
    <source>
        <dbReference type="SAM" id="MobiDB-lite"/>
    </source>
</evidence>
<dbReference type="InParanoid" id="A0A4S2MZ54"/>
<dbReference type="OrthoDB" id="10316326at2759"/>
<evidence type="ECO:0000313" key="2">
    <source>
        <dbReference type="EMBL" id="TGZ81893.1"/>
    </source>
</evidence>
<dbReference type="AlphaFoldDB" id="A0A4S2MZ54"/>
<organism evidence="2 3">
    <name type="scientific">Ascodesmis nigricans</name>
    <dbReference type="NCBI Taxonomy" id="341454"/>
    <lineage>
        <taxon>Eukaryota</taxon>
        <taxon>Fungi</taxon>
        <taxon>Dikarya</taxon>
        <taxon>Ascomycota</taxon>
        <taxon>Pezizomycotina</taxon>
        <taxon>Pezizomycetes</taxon>
        <taxon>Pezizales</taxon>
        <taxon>Ascodesmidaceae</taxon>
        <taxon>Ascodesmis</taxon>
    </lineage>
</organism>
<reference evidence="2 3" key="1">
    <citation type="submission" date="2019-04" db="EMBL/GenBank/DDBJ databases">
        <title>Comparative genomics and transcriptomics to analyze fruiting body development in filamentous ascomycetes.</title>
        <authorList>
            <consortium name="DOE Joint Genome Institute"/>
            <person name="Lutkenhaus R."/>
            <person name="Traeger S."/>
            <person name="Breuer J."/>
            <person name="Kuo A."/>
            <person name="Lipzen A."/>
            <person name="Pangilinan J."/>
            <person name="Dilworth D."/>
            <person name="Sandor L."/>
            <person name="Poggeler S."/>
            <person name="Barry K."/>
            <person name="Grigoriev I.V."/>
            <person name="Nowrousian M."/>
        </authorList>
    </citation>
    <scope>NUCLEOTIDE SEQUENCE [LARGE SCALE GENOMIC DNA]</scope>
    <source>
        <strain evidence="2 3">CBS 389.68</strain>
    </source>
</reference>
<feature type="compositionally biased region" description="Pro residues" evidence="1">
    <location>
        <begin position="1"/>
        <end position="12"/>
    </location>
</feature>
<keyword evidence="3" id="KW-1185">Reference proteome</keyword>
<name>A0A4S2MZ54_9PEZI</name>
<dbReference type="Proteomes" id="UP000298138">
    <property type="component" value="Unassembled WGS sequence"/>
</dbReference>
<feature type="region of interest" description="Disordered" evidence="1">
    <location>
        <begin position="1"/>
        <end position="93"/>
    </location>
</feature>
<feature type="compositionally biased region" description="Low complexity" evidence="1">
    <location>
        <begin position="13"/>
        <end position="32"/>
    </location>
</feature>
<evidence type="ECO:0000313" key="3">
    <source>
        <dbReference type="Proteomes" id="UP000298138"/>
    </source>
</evidence>
<feature type="compositionally biased region" description="Low complexity" evidence="1">
    <location>
        <begin position="73"/>
        <end position="84"/>
    </location>
</feature>